<evidence type="ECO:0000256" key="5">
    <source>
        <dbReference type="SAM" id="Phobius"/>
    </source>
</evidence>
<keyword evidence="2 5" id="KW-0812">Transmembrane</keyword>
<accession>A0AA88I9Q4</accession>
<dbReference type="GO" id="GO:0005739">
    <property type="term" value="C:mitochondrion"/>
    <property type="evidence" value="ECO:0007669"/>
    <property type="project" value="TreeGrafter"/>
</dbReference>
<sequence length="202" mass="21742">MASRNLVASNLLQLTCRCISFHRPRSPTLSIQQAEKWVSKLKPEERALLRQALEKTEVHSSEVPKTCDLPMVTGGDYWKVAVQNGLPFVGFGFLDNAIMILAGDYIDLSLGIALGISTMAAAALGNAVSDVAGISLSAYVEKLAEKFGVAKHSLTPVQLATTSFRISANLGRAFGVALGCIIGMFPLLFLPSKEEKKKDCDD</sequence>
<protein>
    <recommendedName>
        <fullName evidence="8">Transmembrane protein 65</fullName>
    </recommendedName>
</protein>
<evidence type="ECO:0000256" key="4">
    <source>
        <dbReference type="ARBA" id="ARBA00023136"/>
    </source>
</evidence>
<evidence type="ECO:0000256" key="2">
    <source>
        <dbReference type="ARBA" id="ARBA00022692"/>
    </source>
</evidence>
<comment type="subcellular location">
    <subcellularLocation>
        <location evidence="1">Membrane</location>
        <topology evidence="1">Multi-pass membrane protein</topology>
    </subcellularLocation>
</comment>
<gene>
    <name evidence="6" type="ORF">QYM36_003310</name>
</gene>
<keyword evidence="7" id="KW-1185">Reference proteome</keyword>
<dbReference type="Proteomes" id="UP001187531">
    <property type="component" value="Unassembled WGS sequence"/>
</dbReference>
<dbReference type="PANTHER" id="PTHR21706:SF15">
    <property type="entry name" value="TRANSMEMBRANE PROTEIN 65"/>
    <property type="match status" value="1"/>
</dbReference>
<dbReference type="GO" id="GO:0016020">
    <property type="term" value="C:membrane"/>
    <property type="evidence" value="ECO:0007669"/>
    <property type="project" value="UniProtKB-SubCell"/>
</dbReference>
<feature type="transmembrane region" description="Helical" evidence="5">
    <location>
        <begin position="170"/>
        <end position="190"/>
    </location>
</feature>
<evidence type="ECO:0000313" key="7">
    <source>
        <dbReference type="Proteomes" id="UP001187531"/>
    </source>
</evidence>
<comment type="caution">
    <text evidence="6">The sequence shown here is derived from an EMBL/GenBank/DDBJ whole genome shotgun (WGS) entry which is preliminary data.</text>
</comment>
<evidence type="ECO:0000256" key="3">
    <source>
        <dbReference type="ARBA" id="ARBA00022989"/>
    </source>
</evidence>
<evidence type="ECO:0008006" key="8">
    <source>
        <dbReference type="Google" id="ProtNLM"/>
    </source>
</evidence>
<dbReference type="AlphaFoldDB" id="A0AA88I9Q4"/>
<keyword evidence="4 5" id="KW-0472">Membrane</keyword>
<evidence type="ECO:0000256" key="1">
    <source>
        <dbReference type="ARBA" id="ARBA00004141"/>
    </source>
</evidence>
<dbReference type="EMBL" id="JAVRJZ010000005">
    <property type="protein sequence ID" value="KAK2723069.1"/>
    <property type="molecule type" value="Genomic_DNA"/>
</dbReference>
<dbReference type="InterPro" id="IPR019537">
    <property type="entry name" value="TMEM65"/>
</dbReference>
<dbReference type="Pfam" id="PF10507">
    <property type="entry name" value="TMEM65"/>
    <property type="match status" value="1"/>
</dbReference>
<dbReference type="EMBL" id="JAVRJZ010000005">
    <property type="protein sequence ID" value="KAK2723070.1"/>
    <property type="molecule type" value="Genomic_DNA"/>
</dbReference>
<dbReference type="PANTHER" id="PTHR21706">
    <property type="entry name" value="TRANSMEMBRANE PROTEIN 65"/>
    <property type="match status" value="1"/>
</dbReference>
<organism evidence="6 7">
    <name type="scientific">Artemia franciscana</name>
    <name type="common">Brine shrimp</name>
    <name type="synonym">Artemia sanfranciscana</name>
    <dbReference type="NCBI Taxonomy" id="6661"/>
    <lineage>
        <taxon>Eukaryota</taxon>
        <taxon>Metazoa</taxon>
        <taxon>Ecdysozoa</taxon>
        <taxon>Arthropoda</taxon>
        <taxon>Crustacea</taxon>
        <taxon>Branchiopoda</taxon>
        <taxon>Anostraca</taxon>
        <taxon>Artemiidae</taxon>
        <taxon>Artemia</taxon>
    </lineage>
</organism>
<reference evidence="6" key="1">
    <citation type="submission" date="2023-07" db="EMBL/GenBank/DDBJ databases">
        <title>Chromosome-level genome assembly of Artemia franciscana.</title>
        <authorList>
            <person name="Jo E."/>
        </authorList>
    </citation>
    <scope>NUCLEOTIDE SEQUENCE</scope>
    <source>
        <tissue evidence="6">Whole body</tissue>
    </source>
</reference>
<proteinExistence type="predicted"/>
<name>A0AA88I9Q4_ARTSF</name>
<keyword evidence="3 5" id="KW-1133">Transmembrane helix</keyword>
<evidence type="ECO:0000313" key="6">
    <source>
        <dbReference type="EMBL" id="KAK2723069.1"/>
    </source>
</evidence>